<dbReference type="InterPro" id="IPR002539">
    <property type="entry name" value="MaoC-like_dom"/>
</dbReference>
<comment type="caution">
    <text evidence="2">The sequence shown here is derived from an EMBL/GenBank/DDBJ whole genome shotgun (WGS) entry which is preliminary data.</text>
</comment>
<dbReference type="AlphaFoldDB" id="A0A139H746"/>
<protein>
    <recommendedName>
        <fullName evidence="1">MaoC-like domain-containing protein</fullName>
    </recommendedName>
</protein>
<reference evidence="2 3" key="1">
    <citation type="submission" date="2015-07" db="EMBL/GenBank/DDBJ databases">
        <title>Comparative genomics of the Sigatoka disease complex on banana suggests a link between parallel evolutionary changes in Pseudocercospora fijiensis and Pseudocercospora eumusae and increased virulence on the banana host.</title>
        <authorList>
            <person name="Chang T.-C."/>
            <person name="Salvucci A."/>
            <person name="Crous P.W."/>
            <person name="Stergiopoulos I."/>
        </authorList>
    </citation>
    <scope>NUCLEOTIDE SEQUENCE [LARGE SCALE GENOMIC DNA]</scope>
    <source>
        <strain evidence="2 3">CBS 114824</strain>
    </source>
</reference>
<dbReference type="STRING" id="321146.A0A139H746"/>
<gene>
    <name evidence="2" type="ORF">AC578_6836</name>
</gene>
<organism evidence="2 3">
    <name type="scientific">Pseudocercospora eumusae</name>
    <dbReference type="NCBI Taxonomy" id="321146"/>
    <lineage>
        <taxon>Eukaryota</taxon>
        <taxon>Fungi</taxon>
        <taxon>Dikarya</taxon>
        <taxon>Ascomycota</taxon>
        <taxon>Pezizomycotina</taxon>
        <taxon>Dothideomycetes</taxon>
        <taxon>Dothideomycetidae</taxon>
        <taxon>Mycosphaerellales</taxon>
        <taxon>Mycosphaerellaceae</taxon>
        <taxon>Pseudocercospora</taxon>
    </lineage>
</organism>
<evidence type="ECO:0000313" key="3">
    <source>
        <dbReference type="Proteomes" id="UP000070133"/>
    </source>
</evidence>
<proteinExistence type="predicted"/>
<dbReference type="EMBL" id="LFZN01000116">
    <property type="protein sequence ID" value="KXS98300.1"/>
    <property type="molecule type" value="Genomic_DNA"/>
</dbReference>
<dbReference type="Pfam" id="PF01575">
    <property type="entry name" value="MaoC_dehydratas"/>
    <property type="match status" value="1"/>
</dbReference>
<dbReference type="OrthoDB" id="407298at2759"/>
<dbReference type="InterPro" id="IPR029069">
    <property type="entry name" value="HotDog_dom_sf"/>
</dbReference>
<sequence>MLGLIRQSWRLAMSLIGALWLLLARYPNTTRGPDAAYINLTKSPNQIGAADIVSLIVLAFLKYIPGYAPRLRANGPSQTWVLPQIRAEGLLRLDQQAVETFEKSISPDGNSETSEVNPFLLVAQSVPLIIYFLVNRACPIKPFGAVNTRNIIHVLQPAFCRDAARLQQVSEEGRLTYISSIGGEGSPGRRRKRGVEFCITIEIYADNELLMQQQCWFLQFLPASFEPRYRPEEELVKRNDAVPEDSLKAEFSLPMTLQDALRWAATSKDYDGIHVSPFVAKLFGFEGALAHGNHVAALAVQQLQSATVSDASPKEAADNPCQKILWESDSPCTIDISFVRPVILPAILAVQWQCAESNAPKARMTALRHGKVCIEGSCFINT</sequence>
<dbReference type="PANTHER" id="PTHR43841:SF3">
    <property type="entry name" value="(3R)-HYDROXYACYL-ACP DEHYDRATASE SUBUNIT HADB"/>
    <property type="match status" value="1"/>
</dbReference>
<evidence type="ECO:0000259" key="1">
    <source>
        <dbReference type="Pfam" id="PF01575"/>
    </source>
</evidence>
<keyword evidence="3" id="KW-1185">Reference proteome</keyword>
<dbReference type="PANTHER" id="PTHR43841">
    <property type="entry name" value="3-HYDROXYACYL-THIOESTER DEHYDRATASE HTDX-RELATED"/>
    <property type="match status" value="1"/>
</dbReference>
<dbReference type="SUPFAM" id="SSF54637">
    <property type="entry name" value="Thioesterase/thiol ester dehydrase-isomerase"/>
    <property type="match status" value="1"/>
</dbReference>
<accession>A0A139H746</accession>
<dbReference type="Proteomes" id="UP000070133">
    <property type="component" value="Unassembled WGS sequence"/>
</dbReference>
<dbReference type="Gene3D" id="3.10.129.10">
    <property type="entry name" value="Hotdog Thioesterase"/>
    <property type="match status" value="1"/>
</dbReference>
<feature type="domain" description="MaoC-like" evidence="1">
    <location>
        <begin position="241"/>
        <end position="305"/>
    </location>
</feature>
<evidence type="ECO:0000313" key="2">
    <source>
        <dbReference type="EMBL" id="KXS98300.1"/>
    </source>
</evidence>
<name>A0A139H746_9PEZI</name>